<keyword evidence="1" id="KW-0677">Repeat</keyword>
<gene>
    <name evidence="3" type="ORF">EHUX00137_LOCUS86</name>
</gene>
<dbReference type="PANTHER" id="PTHR23084">
    <property type="entry name" value="PHOSPHATIDYLINOSITOL-4-PHOSPHATE 5-KINASE RELATED"/>
    <property type="match status" value="1"/>
</dbReference>
<organism evidence="3">
    <name type="scientific">Emiliania huxleyi</name>
    <name type="common">Coccolithophore</name>
    <name type="synonym">Pontosphaera huxleyi</name>
    <dbReference type="NCBI Taxonomy" id="2903"/>
    <lineage>
        <taxon>Eukaryota</taxon>
        <taxon>Haptista</taxon>
        <taxon>Haptophyta</taxon>
        <taxon>Prymnesiophyceae</taxon>
        <taxon>Isochrysidales</taxon>
        <taxon>Noelaerhabdaceae</taxon>
        <taxon>Emiliania</taxon>
    </lineage>
</organism>
<dbReference type="EMBL" id="HBIR01000133">
    <property type="protein sequence ID" value="CAE0519988.1"/>
    <property type="molecule type" value="Transcribed_RNA"/>
</dbReference>
<accession>A0A7S3RC90</accession>
<dbReference type="AlphaFoldDB" id="A0A7S3RC90"/>
<evidence type="ECO:0000256" key="2">
    <source>
        <dbReference type="SAM" id="MobiDB-lite"/>
    </source>
</evidence>
<name>A0A7S3RC90_EMIHU</name>
<dbReference type="PANTHER" id="PTHR23084:SF263">
    <property type="entry name" value="MORN REPEAT-CONTAINING PROTEIN 1"/>
    <property type="match status" value="1"/>
</dbReference>
<evidence type="ECO:0000313" key="3">
    <source>
        <dbReference type="EMBL" id="CAE0519988.1"/>
    </source>
</evidence>
<dbReference type="SUPFAM" id="SSF82185">
    <property type="entry name" value="Histone H3 K4-specific methyltransferase SET7/9 N-terminal domain"/>
    <property type="match status" value="1"/>
</dbReference>
<feature type="region of interest" description="Disordered" evidence="2">
    <location>
        <begin position="403"/>
        <end position="426"/>
    </location>
</feature>
<reference evidence="3" key="1">
    <citation type="submission" date="2021-01" db="EMBL/GenBank/DDBJ databases">
        <authorList>
            <person name="Corre E."/>
            <person name="Pelletier E."/>
            <person name="Niang G."/>
            <person name="Scheremetjew M."/>
            <person name="Finn R."/>
            <person name="Kale V."/>
            <person name="Holt S."/>
            <person name="Cochrane G."/>
            <person name="Meng A."/>
            <person name="Brown T."/>
            <person name="Cohen L."/>
        </authorList>
    </citation>
    <scope>NUCLEOTIDE SEQUENCE</scope>
    <source>
        <strain evidence="3">379</strain>
    </source>
</reference>
<evidence type="ECO:0000256" key="1">
    <source>
        <dbReference type="ARBA" id="ARBA00022737"/>
    </source>
</evidence>
<proteinExistence type="predicted"/>
<protein>
    <submittedName>
        <fullName evidence="3">Uncharacterized protein</fullName>
    </submittedName>
</protein>
<dbReference type="Pfam" id="PF02493">
    <property type="entry name" value="MORN"/>
    <property type="match status" value="7"/>
</dbReference>
<dbReference type="Gene3D" id="2.20.110.10">
    <property type="entry name" value="Histone H3 K4-specific methyltransferase SET7/9 N-terminal domain"/>
    <property type="match status" value="3"/>
</dbReference>
<dbReference type="SMART" id="SM00698">
    <property type="entry name" value="MORN"/>
    <property type="match status" value="8"/>
</dbReference>
<feature type="compositionally biased region" description="Basic and acidic residues" evidence="2">
    <location>
        <begin position="416"/>
        <end position="426"/>
    </location>
</feature>
<dbReference type="InterPro" id="IPR003409">
    <property type="entry name" value="MORN"/>
</dbReference>
<sequence>MSADYQAYSPYQGGTADGLRDGRGRCTFANKFFSYEGEWYKGAMHGNGTLCLADGSEYTGSFQQGEMTGVGLRRWASGATYSGDFVGGEMHGKGTLVASDGSQYTGSFQENCRQGPGLHISAAGDRYEGTWHANARDGVGTLCTVADGSVYRGEWSQGVREGEGETEWARAIYRGTFKADLPDGAGEYRSPGSYCYCGSFAAGVPLAPATHIVAAPFTEAPMLLAVGVLRAAACAALAEAEGELSIFCELLTPRGVDEQRAAASGSTAVSAPPGESTDAAWVEGLRVELPAGTRQPPSFRFTLRLGEKEAVASGELHITNPALEGVEASVDLVREGGPADDVIALTFSYTLAAVAEPKEEGAGEPHGEGEDGPANLGVLRAAAGQALPALELRCLQVAARQEEQPPFSEATGEEVEAAHDAAHDDRALPAPEEWGRTLGVALEAAPADDDAAEPQFWPIGSVLSPELGGPVVARLRVPEDAPAGRHKLLIRDETPRLVLERLSLAPLIGCEAEVEVL</sequence>